<dbReference type="Pfam" id="PF06857">
    <property type="entry name" value="ACP"/>
    <property type="match status" value="1"/>
</dbReference>
<dbReference type="OrthoDB" id="1120942at2"/>
<accession>A0A562JBU6</accession>
<dbReference type="Proteomes" id="UP000315343">
    <property type="component" value="Unassembled WGS sequence"/>
</dbReference>
<dbReference type="GO" id="GO:0005737">
    <property type="term" value="C:cytoplasm"/>
    <property type="evidence" value="ECO:0007669"/>
    <property type="project" value="UniProtKB-SubCell"/>
</dbReference>
<comment type="subcellular location">
    <subcellularLocation>
        <location evidence="1">Cytoplasm</location>
    </subcellularLocation>
</comment>
<name>A0A562JBU6_9FIRM</name>
<dbReference type="PIRSF" id="PIRSF002736">
    <property type="entry name" value="Citrt_lyas_gamma"/>
    <property type="match status" value="1"/>
</dbReference>
<evidence type="ECO:0000256" key="2">
    <source>
        <dbReference type="ARBA" id="ARBA00022490"/>
    </source>
</evidence>
<organism evidence="5 6">
    <name type="scientific">Sedimentibacter saalensis</name>
    <dbReference type="NCBI Taxonomy" id="130788"/>
    <lineage>
        <taxon>Bacteria</taxon>
        <taxon>Bacillati</taxon>
        <taxon>Bacillota</taxon>
        <taxon>Tissierellia</taxon>
        <taxon>Sedimentibacter</taxon>
    </lineage>
</organism>
<evidence type="ECO:0000256" key="3">
    <source>
        <dbReference type="ARBA" id="ARBA00022553"/>
    </source>
</evidence>
<dbReference type="NCBIfam" id="TIGR01608">
    <property type="entry name" value="citD"/>
    <property type="match status" value="1"/>
</dbReference>
<keyword evidence="3 4" id="KW-0597">Phosphoprotein</keyword>
<dbReference type="InterPro" id="IPR006495">
    <property type="entry name" value="CitD"/>
</dbReference>
<keyword evidence="6" id="KW-1185">Reference proteome</keyword>
<evidence type="ECO:0000256" key="4">
    <source>
        <dbReference type="PIRSR" id="PIRSR002736-50"/>
    </source>
</evidence>
<protein>
    <submittedName>
        <fullName evidence="5">Citrate lyase subunit gamma (Acyl carrier protein)</fullName>
    </submittedName>
</protein>
<gene>
    <name evidence="5" type="ORF">LY60_01998</name>
</gene>
<dbReference type="EMBL" id="VLKH01000004">
    <property type="protein sequence ID" value="TWH80736.1"/>
    <property type="molecule type" value="Genomic_DNA"/>
</dbReference>
<evidence type="ECO:0000313" key="5">
    <source>
        <dbReference type="EMBL" id="TWH80736.1"/>
    </source>
</evidence>
<dbReference type="InterPro" id="IPR023439">
    <property type="entry name" value="Mal_deCO2ase/Cit_lyase_ACP"/>
</dbReference>
<comment type="caution">
    <text evidence="5">The sequence shown here is derived from an EMBL/GenBank/DDBJ whole genome shotgun (WGS) entry which is preliminary data.</text>
</comment>
<keyword evidence="2" id="KW-0963">Cytoplasm</keyword>
<keyword evidence="5" id="KW-0456">Lyase</keyword>
<evidence type="ECO:0000256" key="1">
    <source>
        <dbReference type="ARBA" id="ARBA00004496"/>
    </source>
</evidence>
<dbReference type="GO" id="GO:0016829">
    <property type="term" value="F:lyase activity"/>
    <property type="evidence" value="ECO:0007669"/>
    <property type="project" value="UniProtKB-KW"/>
</dbReference>
<dbReference type="AlphaFoldDB" id="A0A562JBU6"/>
<sequence>MEIKKKATAGTLESSDIFVQVEPNDNGIEINLTSIVYNQFGEDIERTVREVLSEFDVKRVKIQLKDRGAVECAIRARIETALRRAEGME</sequence>
<evidence type="ECO:0000313" key="6">
    <source>
        <dbReference type="Proteomes" id="UP000315343"/>
    </source>
</evidence>
<feature type="modified residue" description="O-(phosphoribosyl dephospho-coenzyme A)serine" evidence="4">
    <location>
        <position position="14"/>
    </location>
</feature>
<reference evidence="5 6" key="1">
    <citation type="submission" date="2019-07" db="EMBL/GenBank/DDBJ databases">
        <title>Genomic Encyclopedia of Type Strains, Phase I: the one thousand microbial genomes (KMG-I) project.</title>
        <authorList>
            <person name="Kyrpides N."/>
        </authorList>
    </citation>
    <scope>NUCLEOTIDE SEQUENCE [LARGE SCALE GENOMIC DNA]</scope>
    <source>
        <strain evidence="5 6">DSM 13558</strain>
    </source>
</reference>
<dbReference type="NCBIfam" id="NF009726">
    <property type="entry name" value="PRK13253.1"/>
    <property type="match status" value="1"/>
</dbReference>
<proteinExistence type="predicted"/>
<dbReference type="RefSeq" id="WP_145082839.1">
    <property type="nucleotide sequence ID" value="NZ_DAMBUX010000002.1"/>
</dbReference>